<reference evidence="2 3" key="1">
    <citation type="submission" date="2021-05" db="EMBL/GenBank/DDBJ databases">
        <title>Description of Cellulomonas sp. DKR-3 sp. nov.</title>
        <authorList>
            <person name="Dahal R.H."/>
            <person name="Chaudhary D.K."/>
        </authorList>
    </citation>
    <scope>NUCLEOTIDE SEQUENCE [LARGE SCALE GENOMIC DNA]</scope>
    <source>
        <strain evidence="2 3">DKR-3</strain>
    </source>
</reference>
<organism evidence="2 3">
    <name type="scientific">Cellulomonas fulva</name>
    <dbReference type="NCBI Taxonomy" id="2835530"/>
    <lineage>
        <taxon>Bacteria</taxon>
        <taxon>Bacillati</taxon>
        <taxon>Actinomycetota</taxon>
        <taxon>Actinomycetes</taxon>
        <taxon>Micrococcales</taxon>
        <taxon>Cellulomonadaceae</taxon>
        <taxon>Cellulomonas</taxon>
    </lineage>
</organism>
<dbReference type="RefSeq" id="WP_214353021.1">
    <property type="nucleotide sequence ID" value="NZ_JAHBOH010000002.1"/>
</dbReference>
<gene>
    <name evidence="2" type="ORF">KIN34_16285</name>
</gene>
<proteinExistence type="predicted"/>
<accession>A0ABS5U378</accession>
<dbReference type="InterPro" id="IPR003425">
    <property type="entry name" value="CCB3/YggT"/>
</dbReference>
<dbReference type="Pfam" id="PF02325">
    <property type="entry name" value="CCB3_YggT"/>
    <property type="match status" value="1"/>
</dbReference>
<evidence type="ECO:0000313" key="2">
    <source>
        <dbReference type="EMBL" id="MBT0995839.1"/>
    </source>
</evidence>
<name>A0ABS5U378_9CELL</name>
<protein>
    <submittedName>
        <fullName evidence="2">YggT family protein</fullName>
    </submittedName>
</protein>
<keyword evidence="1" id="KW-0472">Membrane</keyword>
<keyword evidence="1" id="KW-1133">Transmembrane helix</keyword>
<dbReference type="EMBL" id="JAHBOH010000002">
    <property type="protein sequence ID" value="MBT0995839.1"/>
    <property type="molecule type" value="Genomic_DNA"/>
</dbReference>
<keyword evidence="1" id="KW-0812">Transmembrane</keyword>
<feature type="transmembrane region" description="Helical" evidence="1">
    <location>
        <begin position="7"/>
        <end position="25"/>
    </location>
</feature>
<comment type="caution">
    <text evidence="2">The sequence shown here is derived from an EMBL/GenBank/DDBJ whole genome shotgun (WGS) entry which is preliminary data.</text>
</comment>
<sequence>MRVLLQLATFVVFVFFLFLLVRLVLDWVMFFAREWRPRGIALVVAESTYSVTDPPLKALRRILPPLTIGSIRLDLAFLVLFLLCSVLLSVLPSIAARL</sequence>
<keyword evidence="3" id="KW-1185">Reference proteome</keyword>
<evidence type="ECO:0000313" key="3">
    <source>
        <dbReference type="Proteomes" id="UP000722125"/>
    </source>
</evidence>
<feature type="transmembrane region" description="Helical" evidence="1">
    <location>
        <begin position="75"/>
        <end position="96"/>
    </location>
</feature>
<evidence type="ECO:0000256" key="1">
    <source>
        <dbReference type="SAM" id="Phobius"/>
    </source>
</evidence>
<dbReference type="Proteomes" id="UP000722125">
    <property type="component" value="Unassembled WGS sequence"/>
</dbReference>